<feature type="region of interest" description="Disordered" evidence="4">
    <location>
        <begin position="749"/>
        <end position="800"/>
    </location>
</feature>
<dbReference type="SMART" id="SM00248">
    <property type="entry name" value="ANK"/>
    <property type="match status" value="7"/>
</dbReference>
<evidence type="ECO:0000256" key="1">
    <source>
        <dbReference type="ARBA" id="ARBA00022737"/>
    </source>
</evidence>
<feature type="repeat" description="ANK" evidence="3">
    <location>
        <begin position="343"/>
        <end position="375"/>
    </location>
</feature>
<dbReference type="InterPro" id="IPR002110">
    <property type="entry name" value="Ankyrin_rpt"/>
</dbReference>
<evidence type="ECO:0000313" key="6">
    <source>
        <dbReference type="Proteomes" id="UP000243579"/>
    </source>
</evidence>
<evidence type="ECO:0000256" key="3">
    <source>
        <dbReference type="PROSITE-ProRule" id="PRU00023"/>
    </source>
</evidence>
<feature type="repeat" description="ANK" evidence="3">
    <location>
        <begin position="310"/>
        <end position="342"/>
    </location>
</feature>
<evidence type="ECO:0000256" key="2">
    <source>
        <dbReference type="ARBA" id="ARBA00023043"/>
    </source>
</evidence>
<dbReference type="OrthoDB" id="20872at2759"/>
<feature type="repeat" description="ANK" evidence="3">
    <location>
        <begin position="118"/>
        <end position="150"/>
    </location>
</feature>
<feature type="compositionally biased region" description="Low complexity" evidence="4">
    <location>
        <begin position="525"/>
        <end position="537"/>
    </location>
</feature>
<comment type="caution">
    <text evidence="5">The sequence shown here is derived from an EMBL/GenBank/DDBJ whole genome shotgun (WGS) entry which is preliminary data.</text>
</comment>
<dbReference type="PROSITE" id="PS50088">
    <property type="entry name" value="ANK_REPEAT"/>
    <property type="match status" value="3"/>
</dbReference>
<organism evidence="5 6">
    <name type="scientific">Achlya hypogyna</name>
    <name type="common">Oomycete</name>
    <name type="synonym">Protoachlya hypogyna</name>
    <dbReference type="NCBI Taxonomy" id="1202772"/>
    <lineage>
        <taxon>Eukaryota</taxon>
        <taxon>Sar</taxon>
        <taxon>Stramenopiles</taxon>
        <taxon>Oomycota</taxon>
        <taxon>Saprolegniomycetes</taxon>
        <taxon>Saprolegniales</taxon>
        <taxon>Achlyaceae</taxon>
        <taxon>Achlya</taxon>
    </lineage>
</organism>
<feature type="compositionally biased region" description="Polar residues" evidence="4">
    <location>
        <begin position="755"/>
        <end position="765"/>
    </location>
</feature>
<dbReference type="Pfam" id="PF12796">
    <property type="entry name" value="Ank_2"/>
    <property type="match status" value="2"/>
</dbReference>
<dbReference type="InterPro" id="IPR036770">
    <property type="entry name" value="Ankyrin_rpt-contain_sf"/>
</dbReference>
<dbReference type="AlphaFoldDB" id="A0A1V9ZLM8"/>
<feature type="region of interest" description="Disordered" evidence="4">
    <location>
        <begin position="494"/>
        <end position="551"/>
    </location>
</feature>
<dbReference type="PANTHER" id="PTHR24198:SF165">
    <property type="entry name" value="ANKYRIN REPEAT-CONTAINING PROTEIN-RELATED"/>
    <property type="match status" value="1"/>
</dbReference>
<reference evidence="5 6" key="1">
    <citation type="journal article" date="2014" name="Genome Biol. Evol.">
        <title>The secreted proteins of Achlya hypogyna and Thraustotheca clavata identify the ancestral oomycete secretome and reveal gene acquisitions by horizontal gene transfer.</title>
        <authorList>
            <person name="Misner I."/>
            <person name="Blouin N."/>
            <person name="Leonard G."/>
            <person name="Richards T.A."/>
            <person name="Lane C.E."/>
        </authorList>
    </citation>
    <scope>NUCLEOTIDE SEQUENCE [LARGE SCALE GENOMIC DNA]</scope>
    <source>
        <strain evidence="5 6">ATCC 48635</strain>
    </source>
</reference>
<evidence type="ECO:0000313" key="5">
    <source>
        <dbReference type="EMBL" id="OQR98899.1"/>
    </source>
</evidence>
<keyword evidence="6" id="KW-1185">Reference proteome</keyword>
<dbReference type="Gene3D" id="1.25.40.20">
    <property type="entry name" value="Ankyrin repeat-containing domain"/>
    <property type="match status" value="2"/>
</dbReference>
<name>A0A1V9ZLM8_ACHHY</name>
<dbReference type="PANTHER" id="PTHR24198">
    <property type="entry name" value="ANKYRIN REPEAT AND PROTEIN KINASE DOMAIN-CONTAINING PROTEIN"/>
    <property type="match status" value="1"/>
</dbReference>
<feature type="compositionally biased region" description="Basic and acidic residues" evidence="4">
    <location>
        <begin position="769"/>
        <end position="780"/>
    </location>
</feature>
<feature type="compositionally biased region" description="Basic and acidic residues" evidence="4">
    <location>
        <begin position="788"/>
        <end position="800"/>
    </location>
</feature>
<dbReference type="STRING" id="1202772.A0A1V9ZLM8"/>
<dbReference type="PROSITE" id="PS50297">
    <property type="entry name" value="ANK_REP_REGION"/>
    <property type="match status" value="1"/>
</dbReference>
<gene>
    <name evidence="5" type="ORF">ACHHYP_07616</name>
</gene>
<keyword evidence="1" id="KW-0677">Repeat</keyword>
<feature type="region of interest" description="Disordered" evidence="4">
    <location>
        <begin position="461"/>
        <end position="481"/>
    </location>
</feature>
<dbReference type="SUPFAM" id="SSF48403">
    <property type="entry name" value="Ankyrin repeat"/>
    <property type="match status" value="1"/>
</dbReference>
<dbReference type="Proteomes" id="UP000243579">
    <property type="component" value="Unassembled WGS sequence"/>
</dbReference>
<sequence length="800" mass="82570">MGVCASSTSRVTEFAVQGGSPVKATQQVAPAAAPASPPVLPNAVAAAPVIICNALSKLTRLEPASTTDESPTSIFLRLGTSVGLVAADSVTVVKKGALDELIGVLDATPSLLNVRGMWDSTPLIVACQYARTDVAAYLLSKGADPLLVNEKNVSPLLLACLEGLTTIVAMLVQEAPPYHLFMAVSVVYNGHADQNQALSPFIAACANGHLECVGLLLQAVSAPAAPLPVARLVNDSPEPSRVPAPLLAAAAYGQTHVLVMLLGYGAVEDIVDAERNTVLLLALKHGHDAAAVALVKALKDPALRTAVNATGNSALHLAADKGCLETCKALLALAVAVDDINGANETPLFLAAKRRDGRMLELFIRAGADIDRMLSNGSGRCVRDILIKDKRLNLIQIADSLRGKASMTSSEGSIVGSDGNLPPVLDALVIDEPRPGPVGRKTRITFSKQLGAGGLPLLGVPAADAPPPVGEASPVTSTRRTRTTFSKPVGVPLVPLAAGEQPSDASPEARLGSVVRRGRPTFSKPGGAALGPLGDAPPDAEPGASPIASPRKTRATFSKPVGVPLVPVPAPAPEPEVRDVGSFSLLDTSGRRLGRIQSAVDDDIQDRLDAMRSQKAARDDEDEEVDAGTDVVAELPRGASVRVGSSRRILAPVRAPTEAIAVDPRPIATRVALDVVAAVISDATALASPHKPPSGELAAQVEQDAISHATASSVAQDEAAVTFDGAQSVGTKEVEVLAPTPCQSAPPMQGCLIPPSSSNAPTRTISLAKLDEAPQRREAPTRAVSLEHLSRAPSLREPKL</sequence>
<accession>A0A1V9ZLM8</accession>
<evidence type="ECO:0000256" key="4">
    <source>
        <dbReference type="SAM" id="MobiDB-lite"/>
    </source>
</evidence>
<dbReference type="EMBL" id="JNBR01000077">
    <property type="protein sequence ID" value="OQR98899.1"/>
    <property type="molecule type" value="Genomic_DNA"/>
</dbReference>
<proteinExistence type="predicted"/>
<keyword evidence="2 3" id="KW-0040">ANK repeat</keyword>
<protein>
    <submittedName>
        <fullName evidence="5">Uncharacterized protein</fullName>
    </submittedName>
</protein>